<evidence type="ECO:0000313" key="10">
    <source>
        <dbReference type="EMBL" id="CAH2276273.1"/>
    </source>
</evidence>
<evidence type="ECO:0000256" key="4">
    <source>
        <dbReference type="ARBA" id="ARBA00022490"/>
    </source>
</evidence>
<feature type="compositionally biased region" description="Low complexity" evidence="8">
    <location>
        <begin position="31"/>
        <end position="45"/>
    </location>
</feature>
<feature type="coiled-coil region" evidence="7">
    <location>
        <begin position="452"/>
        <end position="479"/>
    </location>
</feature>
<dbReference type="Proteomes" id="UP001295444">
    <property type="component" value="Chromosome 03"/>
</dbReference>
<protein>
    <recommendedName>
        <fullName evidence="12">Cytoskeleton-associated protein 4</fullName>
    </recommendedName>
</protein>
<evidence type="ECO:0000256" key="2">
    <source>
        <dbReference type="ARBA" id="ARBA00004496"/>
    </source>
</evidence>
<feature type="transmembrane region" description="Helical" evidence="9">
    <location>
        <begin position="53"/>
        <end position="74"/>
    </location>
</feature>
<organism evidence="10 11">
    <name type="scientific">Pelobates cultripes</name>
    <name type="common">Western spadefoot toad</name>
    <dbReference type="NCBI Taxonomy" id="61616"/>
    <lineage>
        <taxon>Eukaryota</taxon>
        <taxon>Metazoa</taxon>
        <taxon>Chordata</taxon>
        <taxon>Craniata</taxon>
        <taxon>Vertebrata</taxon>
        <taxon>Euteleostomi</taxon>
        <taxon>Amphibia</taxon>
        <taxon>Batrachia</taxon>
        <taxon>Anura</taxon>
        <taxon>Pelobatoidea</taxon>
        <taxon>Pelobatidae</taxon>
        <taxon>Pelobates</taxon>
    </lineage>
</organism>
<dbReference type="PANTHER" id="PTHR45161">
    <property type="entry name" value="CYTOSKELETON-ASSOCIATED PROTEIN 4"/>
    <property type="match status" value="1"/>
</dbReference>
<feature type="coiled-coil region" evidence="7">
    <location>
        <begin position="522"/>
        <end position="556"/>
    </location>
</feature>
<feature type="compositionally biased region" description="Polar residues" evidence="8">
    <location>
        <begin position="10"/>
        <end position="21"/>
    </location>
</feature>
<proteinExistence type="predicted"/>
<evidence type="ECO:0000256" key="7">
    <source>
        <dbReference type="SAM" id="Coils"/>
    </source>
</evidence>
<keyword evidence="11" id="KW-1185">Reference proteome</keyword>
<dbReference type="PANTHER" id="PTHR45161:SF1">
    <property type="entry name" value="CYTOSKELETON-ASSOCIATED PROTEIN 4"/>
    <property type="match status" value="1"/>
</dbReference>
<keyword evidence="4" id="KW-0963">Cytoplasm</keyword>
<evidence type="ECO:0000313" key="11">
    <source>
        <dbReference type="Proteomes" id="UP001295444"/>
    </source>
</evidence>
<evidence type="ECO:0000256" key="8">
    <source>
        <dbReference type="SAM" id="MobiDB-lite"/>
    </source>
</evidence>
<feature type="coiled-coil region" evidence="7">
    <location>
        <begin position="276"/>
        <end position="329"/>
    </location>
</feature>
<dbReference type="AlphaFoldDB" id="A0AAD1VZZ5"/>
<keyword evidence="9" id="KW-0812">Transmembrane</keyword>
<gene>
    <name evidence="10" type="ORF">PECUL_23A004757</name>
</gene>
<keyword evidence="5" id="KW-0597">Phosphoprotein</keyword>
<keyword evidence="7" id="KW-0175">Coiled coil</keyword>
<evidence type="ECO:0000256" key="1">
    <source>
        <dbReference type="ARBA" id="ARBA00004236"/>
    </source>
</evidence>
<reference evidence="10" key="1">
    <citation type="submission" date="2022-03" db="EMBL/GenBank/DDBJ databases">
        <authorList>
            <person name="Alioto T."/>
            <person name="Alioto T."/>
            <person name="Gomez Garrido J."/>
        </authorList>
    </citation>
    <scope>NUCLEOTIDE SEQUENCE</scope>
</reference>
<comment type="subcellular location">
    <subcellularLocation>
        <location evidence="1">Cell membrane</location>
    </subcellularLocation>
    <subcellularLocation>
        <location evidence="2">Cytoplasm</location>
    </subcellularLocation>
</comment>
<name>A0AAD1VZZ5_PELCU</name>
<feature type="region of interest" description="Disordered" evidence="8">
    <location>
        <begin position="1"/>
        <end position="45"/>
    </location>
</feature>
<keyword evidence="3" id="KW-1003">Cell membrane</keyword>
<evidence type="ECO:0000256" key="9">
    <source>
        <dbReference type="SAM" id="Phobius"/>
    </source>
</evidence>
<evidence type="ECO:0000256" key="6">
    <source>
        <dbReference type="ARBA" id="ARBA00023136"/>
    </source>
</evidence>
<evidence type="ECO:0000256" key="5">
    <source>
        <dbReference type="ARBA" id="ARBA00022553"/>
    </source>
</evidence>
<evidence type="ECO:0000256" key="3">
    <source>
        <dbReference type="ARBA" id="ARBA00022475"/>
    </source>
</evidence>
<keyword evidence="9" id="KW-1133">Transmembrane helix</keyword>
<evidence type="ECO:0008006" key="12">
    <source>
        <dbReference type="Google" id="ProtNLM"/>
    </source>
</evidence>
<dbReference type="GO" id="GO:0005737">
    <property type="term" value="C:cytoplasm"/>
    <property type="evidence" value="ECO:0007669"/>
    <property type="project" value="UniProtKB-SubCell"/>
</dbReference>
<dbReference type="Gene3D" id="1.20.5.50">
    <property type="match status" value="1"/>
</dbReference>
<sequence>MSNPRHRNKSNSADNSSQTAANDVAKKSNKSSKGSSSSSSSSSGAASGVFKKLFTFVLYAGLIAVSACTGWFVYNLLEEVSQINSKLGHLSLQKGELAETVNTLQKQVEILHKTVGRVEFISKDIQEKQLLHDTSIKKSEKELDQVGVILKKLQKDLSNVIQDVTAQGDRDLIQFEKTMSEKFTELNNSINEDIIEITKVQKSCQDEINNVKAKLTSLGEFDSIKDELRLLKDVTSQLQTSYTAKEASIEWLMNNALNVESITANTNEIALIRLEHDDFKKDLEAQVTKIEDIKEKILKIEDSDVKSALEKLDNEFDQISSSVAEMENNYVSANNDLLKEIKINRDDFELRLGPLESLMETVKGSQQLETIESFKTSFDEYNRRLNAVEEAYSGLKISASSGDAETSETLSSIQDSQQNLSKDVDDLKSIVAQIPVKSSEFERLQVEVTNMLEGHRSQIEDLKDNYDQWKSSIDELRSKVSTSDNSEQVSSDALSSSVNKLETDLKMLRTAVDSLVAYSVKIETNEKELGSMKESLEDLKQSTDRLLVKLEQIQEAV</sequence>
<dbReference type="EMBL" id="OW240914">
    <property type="protein sequence ID" value="CAH2276273.1"/>
    <property type="molecule type" value="Genomic_DNA"/>
</dbReference>
<accession>A0AAD1VZZ5</accession>
<dbReference type="GO" id="GO:0005886">
    <property type="term" value="C:plasma membrane"/>
    <property type="evidence" value="ECO:0007669"/>
    <property type="project" value="UniProtKB-SubCell"/>
</dbReference>
<keyword evidence="6 9" id="KW-0472">Membrane</keyword>